<dbReference type="GO" id="GO:0006891">
    <property type="term" value="P:intra-Golgi vesicle-mediated transport"/>
    <property type="evidence" value="ECO:0007669"/>
    <property type="project" value="TreeGrafter"/>
</dbReference>
<feature type="coiled-coil region" evidence="9">
    <location>
        <begin position="39"/>
        <end position="98"/>
    </location>
</feature>
<protein>
    <recommendedName>
        <fullName evidence="3">Conserved oligomeric Golgi complex subunit 8</fullName>
    </recommendedName>
    <alternativeName>
        <fullName evidence="8">Component of oligomeric Golgi complex 8</fullName>
    </alternativeName>
</protein>
<dbReference type="AlphaFoldDB" id="A0A0V1LS43"/>
<evidence type="ECO:0000313" key="10">
    <source>
        <dbReference type="EMBL" id="KRZ61934.1"/>
    </source>
</evidence>
<evidence type="ECO:0000256" key="6">
    <source>
        <dbReference type="ARBA" id="ARBA00023034"/>
    </source>
</evidence>
<dbReference type="Pfam" id="PF04124">
    <property type="entry name" value="Dor1"/>
    <property type="match status" value="1"/>
</dbReference>
<comment type="similarity">
    <text evidence="2">Belongs to the COG8 family.</text>
</comment>
<dbReference type="OrthoDB" id="1661054at2759"/>
<organism evidence="10 11">
    <name type="scientific">Trichinella nativa</name>
    <dbReference type="NCBI Taxonomy" id="6335"/>
    <lineage>
        <taxon>Eukaryota</taxon>
        <taxon>Metazoa</taxon>
        <taxon>Ecdysozoa</taxon>
        <taxon>Nematoda</taxon>
        <taxon>Enoplea</taxon>
        <taxon>Dorylaimia</taxon>
        <taxon>Trichinellida</taxon>
        <taxon>Trichinellidae</taxon>
        <taxon>Trichinella</taxon>
    </lineage>
</organism>
<gene>
    <name evidence="10" type="primary">COG8</name>
    <name evidence="10" type="ORF">T02_6057</name>
</gene>
<dbReference type="InterPro" id="IPR007255">
    <property type="entry name" value="COG8"/>
</dbReference>
<dbReference type="STRING" id="6335.A0A0V1LS43"/>
<proteinExistence type="inferred from homology"/>
<comment type="subcellular location">
    <subcellularLocation>
        <location evidence="1">Golgi apparatus membrane</location>
        <topology evidence="1">Peripheral membrane protein</topology>
    </subcellularLocation>
</comment>
<dbReference type="GO" id="GO:0000139">
    <property type="term" value="C:Golgi membrane"/>
    <property type="evidence" value="ECO:0007669"/>
    <property type="project" value="UniProtKB-SubCell"/>
</dbReference>
<evidence type="ECO:0000256" key="9">
    <source>
        <dbReference type="SAM" id="Coils"/>
    </source>
</evidence>
<evidence type="ECO:0000256" key="8">
    <source>
        <dbReference type="ARBA" id="ARBA00031347"/>
    </source>
</evidence>
<name>A0A0V1LS43_9BILA</name>
<dbReference type="SUPFAM" id="SSF74788">
    <property type="entry name" value="Cullin repeat-like"/>
    <property type="match status" value="1"/>
</dbReference>
<dbReference type="PANTHER" id="PTHR21311">
    <property type="entry name" value="CONSERVED OLIGOMERIC GOLGI COMPLEX COMPONENT 8"/>
    <property type="match status" value="1"/>
</dbReference>
<evidence type="ECO:0000256" key="4">
    <source>
        <dbReference type="ARBA" id="ARBA00022448"/>
    </source>
</evidence>
<evidence type="ECO:0000256" key="1">
    <source>
        <dbReference type="ARBA" id="ARBA00004395"/>
    </source>
</evidence>
<dbReference type="EMBL" id="JYDW01000013">
    <property type="protein sequence ID" value="KRZ61934.1"/>
    <property type="molecule type" value="Genomic_DNA"/>
</dbReference>
<accession>A0A0V1LS43</accession>
<reference evidence="10 11" key="1">
    <citation type="submission" date="2015-05" db="EMBL/GenBank/DDBJ databases">
        <title>Evolution of Trichinella species and genotypes.</title>
        <authorList>
            <person name="Korhonen P.K."/>
            <person name="Edoardo P."/>
            <person name="Giuseppe L.R."/>
            <person name="Gasser R.B."/>
        </authorList>
    </citation>
    <scope>NUCLEOTIDE SEQUENCE [LARGE SCALE GENOMIC DNA]</scope>
    <source>
        <strain evidence="10">ISS10</strain>
    </source>
</reference>
<evidence type="ECO:0000313" key="11">
    <source>
        <dbReference type="Proteomes" id="UP000054721"/>
    </source>
</evidence>
<keyword evidence="4" id="KW-0813">Transport</keyword>
<comment type="caution">
    <text evidence="10">The sequence shown here is derived from an EMBL/GenBank/DDBJ whole genome shotgun (WGS) entry which is preliminary data.</text>
</comment>
<dbReference type="PANTHER" id="PTHR21311:SF0">
    <property type="entry name" value="CONSERVED OLIGOMERIC GOLGI COMPLEX SUBUNIT 8"/>
    <property type="match status" value="1"/>
</dbReference>
<keyword evidence="9" id="KW-0175">Coiled coil</keyword>
<sequence>MDDHRKSSLENVDQLEANICGDYLEKIYKLEPNALPAESRRLEKEKADLLKEIENLAFSHYDTFIQTTCCSEKISNHLKDISAKLEKFRTDVDSLKGDCMQYVQSSQKLCNEKEVLTDAKTACSDVVAILHVPELIESSVRRGRYEKAFELIQFITRLDSRLQDVPLVQDIARQVKNQRNYLLECCLEQLRSDLNLTQCLKIISFLRRMAIYTESELRMQFLFARDEWIQRCLDAEKFNDSYQMLIRTVDVYRSCLFDVMIQYRAAFSEENSAVSKLWPKEEIEVDCSSIVNSWLYYRVEQFLEIIVETLPKCPTDRLDSVMNQCMHFGSSMGRVGADVRMLFVPVFENYFKNTTKNSLQKATANAVERLQKRKNLSHCRVTGEMKVSSEVESLKPPVSLLAYPSLAIYCNEIIEIFNFTRNLPAVNFACFLTENLETSLRSVATTLSQLSNADDLTDEEKKTVSNMMIIFSNDFLIYLNSCLKLLFPTKLITQALCLTSFGLYQDRIKLQLNAEDFCPWEREKDATAFKNVDIKNLFHDIQQNINADQKGNFKSLEDWQNKGQNS</sequence>
<keyword evidence="11" id="KW-1185">Reference proteome</keyword>
<evidence type="ECO:0000256" key="7">
    <source>
        <dbReference type="ARBA" id="ARBA00023136"/>
    </source>
</evidence>
<dbReference type="Proteomes" id="UP000054721">
    <property type="component" value="Unassembled WGS sequence"/>
</dbReference>
<keyword evidence="7" id="KW-0472">Membrane</keyword>
<dbReference type="GO" id="GO:0017119">
    <property type="term" value="C:Golgi transport complex"/>
    <property type="evidence" value="ECO:0007669"/>
    <property type="project" value="InterPro"/>
</dbReference>
<keyword evidence="5" id="KW-0653">Protein transport</keyword>
<evidence type="ECO:0000256" key="3">
    <source>
        <dbReference type="ARBA" id="ARBA00020983"/>
    </source>
</evidence>
<evidence type="ECO:0000256" key="2">
    <source>
        <dbReference type="ARBA" id="ARBA00006419"/>
    </source>
</evidence>
<evidence type="ECO:0000256" key="5">
    <source>
        <dbReference type="ARBA" id="ARBA00022927"/>
    </source>
</evidence>
<dbReference type="InterPro" id="IPR016159">
    <property type="entry name" value="Cullin_repeat-like_dom_sf"/>
</dbReference>
<keyword evidence="6" id="KW-0333">Golgi apparatus</keyword>
<dbReference type="GO" id="GO:0015031">
    <property type="term" value="P:protein transport"/>
    <property type="evidence" value="ECO:0007669"/>
    <property type="project" value="UniProtKB-KW"/>
</dbReference>